<evidence type="ECO:0000313" key="2">
    <source>
        <dbReference type="Proteomes" id="UP000310576"/>
    </source>
</evidence>
<organism evidence="1 2">
    <name type="scientific">Rodentibacter pneumotropicus</name>
    <dbReference type="NCBI Taxonomy" id="758"/>
    <lineage>
        <taxon>Bacteria</taxon>
        <taxon>Pseudomonadati</taxon>
        <taxon>Pseudomonadota</taxon>
        <taxon>Gammaproteobacteria</taxon>
        <taxon>Pasteurellales</taxon>
        <taxon>Pasteurellaceae</taxon>
        <taxon>Rodentibacter</taxon>
    </lineage>
</organism>
<sequence length="74" mass="8849">MKTRDILAFFHKKNFDIVHKNKESAVEIRGIFEIFWRKVMGVEPTRERWRPQQDLKSCHLTGDDDLPRLKLAVL</sequence>
<proteinExistence type="predicted"/>
<name>A0A4S2PRW5_9PAST</name>
<dbReference type="Proteomes" id="UP000310576">
    <property type="component" value="Unassembled WGS sequence"/>
</dbReference>
<dbReference type="EMBL" id="QXNG01000051">
    <property type="protein sequence ID" value="THA15317.1"/>
    <property type="molecule type" value="Genomic_DNA"/>
</dbReference>
<accession>A0A4S2PRW5</accession>
<dbReference type="AlphaFoldDB" id="A0A4S2PRW5"/>
<comment type="caution">
    <text evidence="1">The sequence shown here is derived from an EMBL/GenBank/DDBJ whole genome shotgun (WGS) entry which is preliminary data.</text>
</comment>
<reference evidence="1 2" key="1">
    <citation type="journal article" date="2019" name="Vet. Microbiol.">
        <title>Development of multi locus sequence typing (MLST) of Rodentibacter pneumotropicus.</title>
        <authorList>
            <person name="Adhikary S."/>
            <person name="Bisgaard M."/>
            <person name="Boot R."/>
            <person name="Benga L."/>
            <person name="Nicklas W."/>
            <person name="Christensen H."/>
        </authorList>
    </citation>
    <scope>NUCLEOTIDE SEQUENCE [LARGE SCALE GENOMIC DNA]</scope>
    <source>
        <strain evidence="1 2">1596_07</strain>
    </source>
</reference>
<evidence type="ECO:0000313" key="1">
    <source>
        <dbReference type="EMBL" id="THA15317.1"/>
    </source>
</evidence>
<gene>
    <name evidence="1" type="ORF">D3M76_05535</name>
</gene>
<protein>
    <submittedName>
        <fullName evidence="1">Uncharacterized protein</fullName>
    </submittedName>
</protein>